<protein>
    <recommendedName>
        <fullName evidence="3">Peptidase S8/S53 domain-containing protein</fullName>
    </recommendedName>
</protein>
<organism evidence="4 5">
    <name type="scientific">Dendrobium chrysotoxum</name>
    <name type="common">Orchid</name>
    <dbReference type="NCBI Taxonomy" id="161865"/>
    <lineage>
        <taxon>Eukaryota</taxon>
        <taxon>Viridiplantae</taxon>
        <taxon>Streptophyta</taxon>
        <taxon>Embryophyta</taxon>
        <taxon>Tracheophyta</taxon>
        <taxon>Spermatophyta</taxon>
        <taxon>Magnoliopsida</taxon>
        <taxon>Liliopsida</taxon>
        <taxon>Asparagales</taxon>
        <taxon>Orchidaceae</taxon>
        <taxon>Epidendroideae</taxon>
        <taxon>Malaxideae</taxon>
        <taxon>Dendrobiinae</taxon>
        <taxon>Dendrobium</taxon>
    </lineage>
</organism>
<dbReference type="EMBL" id="JAGFBR010000006">
    <property type="protein sequence ID" value="KAH0465308.1"/>
    <property type="molecule type" value="Genomic_DNA"/>
</dbReference>
<dbReference type="InterPro" id="IPR000209">
    <property type="entry name" value="Peptidase_S8/S53_dom"/>
</dbReference>
<accession>A0AAV7HCK2</accession>
<feature type="domain" description="Peptidase S8/S53" evidence="3">
    <location>
        <begin position="56"/>
        <end position="181"/>
    </location>
</feature>
<keyword evidence="2" id="KW-0732">Signal</keyword>
<reference evidence="4 5" key="1">
    <citation type="journal article" date="2021" name="Hortic Res">
        <title>Chromosome-scale assembly of the Dendrobium chrysotoxum genome enhances the understanding of orchid evolution.</title>
        <authorList>
            <person name="Zhang Y."/>
            <person name="Zhang G.Q."/>
            <person name="Zhang D."/>
            <person name="Liu X.D."/>
            <person name="Xu X.Y."/>
            <person name="Sun W.H."/>
            <person name="Yu X."/>
            <person name="Zhu X."/>
            <person name="Wang Z.W."/>
            <person name="Zhao X."/>
            <person name="Zhong W.Y."/>
            <person name="Chen H."/>
            <person name="Yin W.L."/>
            <person name="Huang T."/>
            <person name="Niu S.C."/>
            <person name="Liu Z.J."/>
        </authorList>
    </citation>
    <scope>NUCLEOTIDE SEQUENCE [LARGE SCALE GENOMIC DNA]</scope>
    <source>
        <strain evidence="4">Lindl</strain>
    </source>
</reference>
<dbReference type="GO" id="GO:0006508">
    <property type="term" value="P:proteolysis"/>
    <property type="evidence" value="ECO:0007669"/>
    <property type="project" value="InterPro"/>
</dbReference>
<name>A0AAV7HCK2_DENCH</name>
<evidence type="ECO:0000259" key="3">
    <source>
        <dbReference type="Pfam" id="PF00082"/>
    </source>
</evidence>
<dbReference type="PANTHER" id="PTHR10795">
    <property type="entry name" value="PROPROTEIN CONVERTASE SUBTILISIN/KEXIN"/>
    <property type="match status" value="1"/>
</dbReference>
<dbReference type="Gene3D" id="3.40.50.200">
    <property type="entry name" value="Peptidase S8/S53 domain"/>
    <property type="match status" value="1"/>
</dbReference>
<comment type="similarity">
    <text evidence="1">Belongs to the peptidase S8 family.</text>
</comment>
<comment type="caution">
    <text evidence="4">The sequence shown here is derived from an EMBL/GenBank/DDBJ whole genome shotgun (WGS) entry which is preliminary data.</text>
</comment>
<dbReference type="Pfam" id="PF00082">
    <property type="entry name" value="Peptidase_S8"/>
    <property type="match status" value="1"/>
</dbReference>
<dbReference type="Proteomes" id="UP000775213">
    <property type="component" value="Unassembled WGS sequence"/>
</dbReference>
<evidence type="ECO:0000313" key="4">
    <source>
        <dbReference type="EMBL" id="KAH0465308.1"/>
    </source>
</evidence>
<evidence type="ECO:0000313" key="5">
    <source>
        <dbReference type="Proteomes" id="UP000775213"/>
    </source>
</evidence>
<dbReference type="InterPro" id="IPR045051">
    <property type="entry name" value="SBT"/>
</dbReference>
<dbReference type="AlphaFoldDB" id="A0AAV7HCK2"/>
<evidence type="ECO:0000256" key="2">
    <source>
        <dbReference type="ARBA" id="ARBA00022729"/>
    </source>
</evidence>
<sequence length="298" mass="32071">MVSVFPSKQRQLRTTRSWNFMGFPSTAPRIWPESKSFDDVGYGVPPSKWKGIPSPRGNEGHETLTSSTATNASLAGIVDGTACGCVPSTRITVYKVCWSDYCSNTNILTTFEVAIVDGIDIITLSIGGDGAINYFVDDIAIGSFHAMKKNILSLSSVRNSSPGSFSIENYAPWQLTVEASTIYRKIVAQAKLGNGEEFHMHPLIFGENAPNILAGANSSISNKGTLNKKLVKGKVVYCSSLSDGSGSLLAGAIGEIMQTDGANDISYEFSLPVSMLRSNSSEQVLHYANKTRLLHSIN</sequence>
<gene>
    <name evidence="4" type="ORF">IEQ34_005411</name>
</gene>
<evidence type="ECO:0000256" key="1">
    <source>
        <dbReference type="ARBA" id="ARBA00011073"/>
    </source>
</evidence>
<dbReference type="GO" id="GO:0004252">
    <property type="term" value="F:serine-type endopeptidase activity"/>
    <property type="evidence" value="ECO:0007669"/>
    <property type="project" value="InterPro"/>
</dbReference>
<keyword evidence="5" id="KW-1185">Reference proteome</keyword>
<dbReference type="SUPFAM" id="SSF52743">
    <property type="entry name" value="Subtilisin-like"/>
    <property type="match status" value="1"/>
</dbReference>
<proteinExistence type="inferred from homology"/>
<dbReference type="InterPro" id="IPR036852">
    <property type="entry name" value="Peptidase_S8/S53_dom_sf"/>
</dbReference>